<evidence type="ECO:0000256" key="4">
    <source>
        <dbReference type="ARBA" id="ARBA00022827"/>
    </source>
</evidence>
<comment type="cofactor">
    <cofactor evidence="1">
        <name>FAD</name>
        <dbReference type="ChEBI" id="CHEBI:57692"/>
    </cofactor>
</comment>
<evidence type="ECO:0000256" key="2">
    <source>
        <dbReference type="ARBA" id="ARBA00010790"/>
    </source>
</evidence>
<dbReference type="Pfam" id="PF05199">
    <property type="entry name" value="GMC_oxred_C"/>
    <property type="match status" value="1"/>
</dbReference>
<dbReference type="EMBL" id="JBHRTL010000031">
    <property type="protein sequence ID" value="MFC3156644.1"/>
    <property type="molecule type" value="Genomic_DNA"/>
</dbReference>
<protein>
    <submittedName>
        <fullName evidence="7">GMC oxidoreductase</fullName>
    </submittedName>
</protein>
<evidence type="ECO:0000256" key="3">
    <source>
        <dbReference type="ARBA" id="ARBA00022630"/>
    </source>
</evidence>
<evidence type="ECO:0000313" key="8">
    <source>
        <dbReference type="Proteomes" id="UP001595548"/>
    </source>
</evidence>
<dbReference type="RefSeq" id="WP_382417972.1">
    <property type="nucleotide sequence ID" value="NZ_AP031500.1"/>
</dbReference>
<dbReference type="InterPro" id="IPR007867">
    <property type="entry name" value="GMC_OxRtase_C"/>
</dbReference>
<dbReference type="Proteomes" id="UP001595548">
    <property type="component" value="Unassembled WGS sequence"/>
</dbReference>
<name>A0ABV7HS06_9GAMM</name>
<dbReference type="SUPFAM" id="SSF51905">
    <property type="entry name" value="FAD/NAD(P)-binding domain"/>
    <property type="match status" value="1"/>
</dbReference>
<feature type="domain" description="Glucose-methanol-choline oxidoreductase C-terminal" evidence="6">
    <location>
        <begin position="352"/>
        <end position="475"/>
    </location>
</feature>
<keyword evidence="8" id="KW-1185">Reference proteome</keyword>
<reference evidence="8" key="1">
    <citation type="journal article" date="2019" name="Int. J. Syst. Evol. Microbiol.">
        <title>The Global Catalogue of Microorganisms (GCM) 10K type strain sequencing project: providing services to taxonomists for standard genome sequencing and annotation.</title>
        <authorList>
            <consortium name="The Broad Institute Genomics Platform"/>
            <consortium name="The Broad Institute Genome Sequencing Center for Infectious Disease"/>
            <person name="Wu L."/>
            <person name="Ma J."/>
        </authorList>
    </citation>
    <scope>NUCLEOTIDE SEQUENCE [LARGE SCALE GENOMIC DNA]</scope>
    <source>
        <strain evidence="8">KCTC 52141</strain>
    </source>
</reference>
<evidence type="ECO:0000256" key="5">
    <source>
        <dbReference type="ARBA" id="ARBA00023002"/>
    </source>
</evidence>
<keyword evidence="3" id="KW-0285">Flavoprotein</keyword>
<comment type="similarity">
    <text evidence="2">Belongs to the GMC oxidoreductase family.</text>
</comment>
<comment type="caution">
    <text evidence="7">The sequence shown here is derived from an EMBL/GenBank/DDBJ whole genome shotgun (WGS) entry which is preliminary data.</text>
</comment>
<gene>
    <name evidence="7" type="ORF">ACFOEB_15640</name>
</gene>
<evidence type="ECO:0000313" key="7">
    <source>
        <dbReference type="EMBL" id="MFC3156644.1"/>
    </source>
</evidence>
<dbReference type="PANTHER" id="PTHR42784:SF1">
    <property type="entry name" value="PYRANOSE 2-OXIDASE"/>
    <property type="match status" value="1"/>
</dbReference>
<dbReference type="InterPro" id="IPR036188">
    <property type="entry name" value="FAD/NAD-bd_sf"/>
</dbReference>
<organism evidence="7 8">
    <name type="scientific">Gilvimarinus japonicus</name>
    <dbReference type="NCBI Taxonomy" id="1796469"/>
    <lineage>
        <taxon>Bacteria</taxon>
        <taxon>Pseudomonadati</taxon>
        <taxon>Pseudomonadota</taxon>
        <taxon>Gammaproteobacteria</taxon>
        <taxon>Cellvibrionales</taxon>
        <taxon>Cellvibrionaceae</taxon>
        <taxon>Gilvimarinus</taxon>
    </lineage>
</organism>
<dbReference type="PANTHER" id="PTHR42784">
    <property type="entry name" value="PYRANOSE 2-OXIDASE"/>
    <property type="match status" value="1"/>
</dbReference>
<dbReference type="InterPro" id="IPR051473">
    <property type="entry name" value="P2Ox-like"/>
</dbReference>
<evidence type="ECO:0000259" key="6">
    <source>
        <dbReference type="Pfam" id="PF05199"/>
    </source>
</evidence>
<evidence type="ECO:0000256" key="1">
    <source>
        <dbReference type="ARBA" id="ARBA00001974"/>
    </source>
</evidence>
<keyword evidence="4" id="KW-0274">FAD</keyword>
<proteinExistence type="inferred from homology"/>
<sequence length="491" mass="53701">MIIDLEQDSTASSTLTADVCIVGAGPAGISLALELARERPDWNIVLTEAGGPENASQAEKDIYKVALGEKNYSVLDISRRRKLGGTSAHWGGWSKPLDDTDFEENPAWDLPSWPISKQEVNKYIPRALTWIEIDSGNFDISDIRKTQSGKLLPLRKDAKISEQLFRFSPPTRFGDRYYDDLKAQDNLTCLLHANCYELTQTGDKIISAKVRSLNGADVEIKANNFTLAMGGMETTRLLLNLRNDEAANGEGIYSDHLGRYFADHFGVRPGEILAPEGLKYSRFGDASGPIMPVLTFSPDSIRTSHEHNSCMMLQASAAPDSLLAGYGGAKASGFHPNQYWHYSIQMIIEPRPNPASTLTLTNERCALGLRRMKLDWAPHEDDLASAYRLFSALGDELGQTGLGRLHLTKPNSLDVRANVSGACHHLGTTRMAANSSDGVVDTNLKVFGQQNLYVASSSVFPRYGYSNPTLTIVALSVRLAQHLASQNGAAA</sequence>
<keyword evidence="5" id="KW-0560">Oxidoreductase</keyword>
<accession>A0ABV7HS06</accession>
<dbReference type="Gene3D" id="3.50.50.60">
    <property type="entry name" value="FAD/NAD(P)-binding domain"/>
    <property type="match status" value="2"/>
</dbReference>